<evidence type="ECO:0000313" key="14">
    <source>
        <dbReference type="Proteomes" id="UP000887574"/>
    </source>
</evidence>
<comment type="similarity">
    <text evidence="4">Belongs to the polysaccharide lyase 3 family.</text>
</comment>
<comment type="subcellular location">
    <subcellularLocation>
        <location evidence="3">Secreted</location>
    </subcellularLocation>
</comment>
<evidence type="ECO:0000256" key="6">
    <source>
        <dbReference type="ARBA" id="ARBA00022525"/>
    </source>
</evidence>
<evidence type="ECO:0000256" key="7">
    <source>
        <dbReference type="ARBA" id="ARBA00022729"/>
    </source>
</evidence>
<dbReference type="Pfam" id="PF03211">
    <property type="entry name" value="Pectate_lyase"/>
    <property type="match status" value="1"/>
</dbReference>
<dbReference type="GO" id="GO:0030570">
    <property type="term" value="F:pectate lyase activity"/>
    <property type="evidence" value="ECO:0007669"/>
    <property type="project" value="UniProtKB-EC"/>
</dbReference>
<evidence type="ECO:0000256" key="13">
    <source>
        <dbReference type="SAM" id="SignalP"/>
    </source>
</evidence>
<dbReference type="PANTHER" id="PTHR33407:SF9">
    <property type="entry name" value="PECTATE LYASE F-RELATED"/>
    <property type="match status" value="1"/>
</dbReference>
<keyword evidence="9" id="KW-0456">Lyase</keyword>
<evidence type="ECO:0000256" key="11">
    <source>
        <dbReference type="ARBA" id="ARBA00039895"/>
    </source>
</evidence>
<comment type="function">
    <text evidence="10">Pectinolytic enzyme consist of four classes of enzymes: pectin lyase, polygalacturonase, pectin methylesterase and rhamnogalacturonase. Among pectinolytic enzymes, pectin lyase is the most important in depolymerization of pectin, since it cleaves internal glycosidic bonds of highly methylated pectins. Favors pectate, the anion, over pectin, the methyl ester.</text>
</comment>
<comment type="catalytic activity">
    <reaction evidence="1">
        <text>Eliminative cleavage of (1-&gt;4)-alpha-D-galacturonan to give oligosaccharides with 4-deoxy-alpha-D-galact-4-enuronosyl groups at their non-reducing ends.</text>
        <dbReference type="EC" id="4.2.2.2"/>
    </reaction>
</comment>
<keyword evidence="8" id="KW-0106">Calcium</keyword>
<accession>A0A915CY33</accession>
<dbReference type="InterPro" id="IPR004898">
    <property type="entry name" value="Pectate_lyase_PlyH/PlyE-like"/>
</dbReference>
<evidence type="ECO:0000313" key="15">
    <source>
        <dbReference type="WBParaSite" id="jg13799"/>
    </source>
</evidence>
<organism evidence="14 15">
    <name type="scientific">Ditylenchus dipsaci</name>
    <dbReference type="NCBI Taxonomy" id="166011"/>
    <lineage>
        <taxon>Eukaryota</taxon>
        <taxon>Metazoa</taxon>
        <taxon>Ecdysozoa</taxon>
        <taxon>Nematoda</taxon>
        <taxon>Chromadorea</taxon>
        <taxon>Rhabditida</taxon>
        <taxon>Tylenchina</taxon>
        <taxon>Tylenchomorpha</taxon>
        <taxon>Sphaerularioidea</taxon>
        <taxon>Anguinidae</taxon>
        <taxon>Anguininae</taxon>
        <taxon>Ditylenchus</taxon>
    </lineage>
</organism>
<evidence type="ECO:0000256" key="4">
    <source>
        <dbReference type="ARBA" id="ARBA00006463"/>
    </source>
</evidence>
<dbReference type="PANTHER" id="PTHR33407">
    <property type="entry name" value="PECTATE LYASE F-RELATED"/>
    <property type="match status" value="1"/>
</dbReference>
<evidence type="ECO:0000256" key="2">
    <source>
        <dbReference type="ARBA" id="ARBA00001913"/>
    </source>
</evidence>
<feature type="signal peptide" evidence="13">
    <location>
        <begin position="1"/>
        <end position="26"/>
    </location>
</feature>
<evidence type="ECO:0000256" key="5">
    <source>
        <dbReference type="ARBA" id="ARBA00012272"/>
    </source>
</evidence>
<evidence type="ECO:0000256" key="3">
    <source>
        <dbReference type="ARBA" id="ARBA00004613"/>
    </source>
</evidence>
<keyword evidence="7 13" id="KW-0732">Signal</keyword>
<dbReference type="Gene3D" id="2.160.20.10">
    <property type="entry name" value="Single-stranded right-handed beta-helix, Pectin lyase-like"/>
    <property type="match status" value="1"/>
</dbReference>
<protein>
    <recommendedName>
        <fullName evidence="11">Probable pectate lyase F</fullName>
        <ecNumber evidence="5">4.2.2.2</ecNumber>
    </recommendedName>
</protein>
<evidence type="ECO:0000256" key="8">
    <source>
        <dbReference type="ARBA" id="ARBA00022837"/>
    </source>
</evidence>
<dbReference type="InterPro" id="IPR011050">
    <property type="entry name" value="Pectin_lyase_fold/virulence"/>
</dbReference>
<sequence length="192" mass="19488">MFTLSFVLSVLSTAFVSVILLPGVPAPPATTPASPAAGTGAPPPAAAGGGGGGACKYDPFPTPTNCEVDKCYTADKSLGDGGQGEGQKPIIEVADGGTVSNVVFGKNAADGIHCLGSCKIIDTWWTDVGEDAATFKGKSSQVSIQGGVLRTRLTKYSNTMEVAQLKLIAFNVTHVENSIALAETAKSNSKGL</sequence>
<dbReference type="SUPFAM" id="SSF51126">
    <property type="entry name" value="Pectin lyase-like"/>
    <property type="match status" value="1"/>
</dbReference>
<reference evidence="15" key="1">
    <citation type="submission" date="2022-11" db="UniProtKB">
        <authorList>
            <consortium name="WormBaseParasite"/>
        </authorList>
    </citation>
    <scope>IDENTIFICATION</scope>
</reference>
<dbReference type="GO" id="GO:0005576">
    <property type="term" value="C:extracellular region"/>
    <property type="evidence" value="ECO:0007669"/>
    <property type="project" value="UniProtKB-SubCell"/>
</dbReference>
<keyword evidence="6" id="KW-0964">Secreted</keyword>
<comment type="cofactor">
    <cofactor evidence="2">
        <name>Ca(2+)</name>
        <dbReference type="ChEBI" id="CHEBI:29108"/>
    </cofactor>
</comment>
<evidence type="ECO:0000256" key="10">
    <source>
        <dbReference type="ARBA" id="ARBA00025679"/>
    </source>
</evidence>
<proteinExistence type="inferred from homology"/>
<evidence type="ECO:0000256" key="1">
    <source>
        <dbReference type="ARBA" id="ARBA00000695"/>
    </source>
</evidence>
<dbReference type="WBParaSite" id="jg13799">
    <property type="protein sequence ID" value="jg13799"/>
    <property type="gene ID" value="jg13799"/>
</dbReference>
<name>A0A915CY33_9BILA</name>
<keyword evidence="14" id="KW-1185">Reference proteome</keyword>
<evidence type="ECO:0000256" key="9">
    <source>
        <dbReference type="ARBA" id="ARBA00023239"/>
    </source>
</evidence>
<dbReference type="AlphaFoldDB" id="A0A915CY33"/>
<dbReference type="EC" id="4.2.2.2" evidence="5"/>
<feature type="region of interest" description="Disordered" evidence="12">
    <location>
        <begin position="29"/>
        <end position="48"/>
    </location>
</feature>
<dbReference type="InterPro" id="IPR012334">
    <property type="entry name" value="Pectin_lyas_fold"/>
</dbReference>
<dbReference type="Proteomes" id="UP000887574">
    <property type="component" value="Unplaced"/>
</dbReference>
<evidence type="ECO:0000256" key="12">
    <source>
        <dbReference type="SAM" id="MobiDB-lite"/>
    </source>
</evidence>
<feature type="chain" id="PRO_5036974576" description="Probable pectate lyase F" evidence="13">
    <location>
        <begin position="27"/>
        <end position="192"/>
    </location>
</feature>
<feature type="compositionally biased region" description="Low complexity" evidence="12">
    <location>
        <begin position="31"/>
        <end position="40"/>
    </location>
</feature>